<evidence type="ECO:0000313" key="3">
    <source>
        <dbReference type="Proteomes" id="UP000673552"/>
    </source>
</evidence>
<keyword evidence="3" id="KW-1185">Reference proteome</keyword>
<proteinExistence type="predicted"/>
<evidence type="ECO:0000256" key="1">
    <source>
        <dbReference type="SAM" id="MobiDB-lite"/>
    </source>
</evidence>
<sequence length="560" mass="59374">MTNTPRSARTPSPPATPSSCFESLLYSRRGSDKKNGTRSVARRTQELGAQLCGRLSQIALEVSSTALDSTATAAADLASATRASSSPLVSPSFAAASAPLSFMADVHRDLSAHYGSHAVRRGLAKPLGPCVHPIVRKGKFAARRAGVHSPRYMRVWIMRLVRRCWCSRCGVRLTRGGTQMLDKLNSCRTALATIKECRVRGQRQPCRWPTKRSRFMWCCLRCLDAAKRAAKRNAGLLGMAAVRQQPQRGRAATSHPGDASHPAKHVTRKAPAENLERTLRAVLAEAQVPRRNRRCRRRSQRRRRGSKEETRAGSKVTLHACSGSPTAMLQKSASASQVTQRLAISLMRKAAASTGVGGSGNSTKVSLVSVPHTARAAQKSLQGLVPSGPLRKVAPRASATAPPPPTLGKSSAAALTTCKSSATAPATAAATSSVSRFPPPLPSLPKSNAGAPAPTTDRRVYMVLDETMETIHTTGNSNAKESRPTVTVSGMGSSSADSLPPSALPGLAIPPMAATAIASCLRTRNAEKKATSPPAKTSTVTKKPVAAKKKFMDTINQLGF</sequence>
<comment type="caution">
    <text evidence="2">The sequence shown here is derived from an EMBL/GenBank/DDBJ whole genome shotgun (WGS) entry which is preliminary data.</text>
</comment>
<feature type="region of interest" description="Disordered" evidence="1">
    <location>
        <begin position="244"/>
        <end position="270"/>
    </location>
</feature>
<evidence type="ECO:0000313" key="2">
    <source>
        <dbReference type="EMBL" id="KAG5469365.1"/>
    </source>
</evidence>
<dbReference type="GeneID" id="92512675"/>
<feature type="region of interest" description="Disordered" evidence="1">
    <location>
        <begin position="429"/>
        <end position="454"/>
    </location>
</feature>
<feature type="compositionally biased region" description="Polar residues" evidence="1">
    <location>
        <begin position="473"/>
        <end position="492"/>
    </location>
</feature>
<dbReference type="AlphaFoldDB" id="A0A836GPG9"/>
<dbReference type="KEGG" id="lmat:92512675"/>
<feature type="region of interest" description="Disordered" evidence="1">
    <location>
        <begin position="525"/>
        <end position="545"/>
    </location>
</feature>
<protein>
    <submittedName>
        <fullName evidence="2">Uncharacterized protein</fullName>
    </submittedName>
</protein>
<feature type="region of interest" description="Disordered" evidence="1">
    <location>
        <begin position="381"/>
        <end position="414"/>
    </location>
</feature>
<name>A0A836GPG9_9TRYP</name>
<feature type="region of interest" description="Disordered" evidence="1">
    <location>
        <begin position="473"/>
        <end position="499"/>
    </location>
</feature>
<gene>
    <name evidence="2" type="ORF">LSCM1_02582</name>
</gene>
<dbReference type="EMBL" id="JAFEUZ010000033">
    <property type="protein sequence ID" value="KAG5469365.1"/>
    <property type="molecule type" value="Genomic_DNA"/>
</dbReference>
<feature type="region of interest" description="Disordered" evidence="1">
    <location>
        <begin position="1"/>
        <end position="21"/>
    </location>
</feature>
<feature type="compositionally biased region" description="Low complexity" evidence="1">
    <location>
        <begin position="531"/>
        <end position="544"/>
    </location>
</feature>
<dbReference type="RefSeq" id="XP_067175538.1">
    <property type="nucleotide sequence ID" value="XM_067320163.1"/>
</dbReference>
<organism evidence="2 3">
    <name type="scientific">Leishmania martiniquensis</name>
    <dbReference type="NCBI Taxonomy" id="1580590"/>
    <lineage>
        <taxon>Eukaryota</taxon>
        <taxon>Discoba</taxon>
        <taxon>Euglenozoa</taxon>
        <taxon>Kinetoplastea</taxon>
        <taxon>Metakinetoplastina</taxon>
        <taxon>Trypanosomatida</taxon>
        <taxon>Trypanosomatidae</taxon>
        <taxon>Leishmaniinae</taxon>
        <taxon>Leishmania</taxon>
    </lineage>
</organism>
<feature type="compositionally biased region" description="Low complexity" evidence="1">
    <location>
        <begin position="1"/>
        <end position="10"/>
    </location>
</feature>
<feature type="compositionally biased region" description="Basic residues" evidence="1">
    <location>
        <begin position="290"/>
        <end position="305"/>
    </location>
</feature>
<accession>A0A836GPG9</accession>
<dbReference type="OrthoDB" id="267658at2759"/>
<reference evidence="3" key="2">
    <citation type="journal article" date="2021" name="Sci. Data">
        <title>Chromosome-scale genome sequencing, assembly and annotation of six genomes from subfamily Leishmaniinae.</title>
        <authorList>
            <person name="Almutairi H."/>
            <person name="Urbaniak M.D."/>
            <person name="Bates M.D."/>
            <person name="Jariyapan N."/>
            <person name="Kwakye-Nuako G."/>
            <person name="Thomaz Soccol V."/>
            <person name="Al-Salem W.S."/>
            <person name="Dillon R.J."/>
            <person name="Bates P.A."/>
            <person name="Gatherer D."/>
        </authorList>
    </citation>
    <scope>NUCLEOTIDE SEQUENCE [LARGE SCALE GENOMIC DNA]</scope>
</reference>
<feature type="region of interest" description="Disordered" evidence="1">
    <location>
        <begin position="286"/>
        <end position="315"/>
    </location>
</feature>
<dbReference type="Proteomes" id="UP000673552">
    <property type="component" value="Unassembled WGS sequence"/>
</dbReference>
<reference evidence="3" key="1">
    <citation type="journal article" date="2021" name="Microbiol. Resour. Announc.">
        <title>LGAAP: Leishmaniinae Genome Assembly and Annotation Pipeline.</title>
        <authorList>
            <person name="Almutairi H."/>
            <person name="Urbaniak M.D."/>
            <person name="Bates M.D."/>
            <person name="Jariyapan N."/>
            <person name="Kwakye-Nuako G."/>
            <person name="Thomaz-Soccol V."/>
            <person name="Al-Salem W.S."/>
            <person name="Dillon R.J."/>
            <person name="Bates P.A."/>
            <person name="Gatherer D."/>
        </authorList>
    </citation>
    <scope>NUCLEOTIDE SEQUENCE [LARGE SCALE GENOMIC DNA]</scope>
</reference>